<organism evidence="11 12">
    <name type="scientific">Marasmius tenuissimus</name>
    <dbReference type="NCBI Taxonomy" id="585030"/>
    <lineage>
        <taxon>Eukaryota</taxon>
        <taxon>Fungi</taxon>
        <taxon>Dikarya</taxon>
        <taxon>Basidiomycota</taxon>
        <taxon>Agaricomycotina</taxon>
        <taxon>Agaricomycetes</taxon>
        <taxon>Agaricomycetidae</taxon>
        <taxon>Agaricales</taxon>
        <taxon>Marasmiineae</taxon>
        <taxon>Marasmiaceae</taxon>
        <taxon>Marasmius</taxon>
    </lineage>
</organism>
<keyword evidence="7 9" id="KW-0472">Membrane</keyword>
<comment type="subcellular location">
    <subcellularLocation>
        <location evidence="1">Membrane</location>
        <topology evidence="1">Multi-pass membrane protein</topology>
    </subcellularLocation>
</comment>
<accession>A0ABR3AG28</accession>
<evidence type="ECO:0000256" key="6">
    <source>
        <dbReference type="ARBA" id="ARBA00022989"/>
    </source>
</evidence>
<name>A0ABR3AG28_9AGAR</name>
<dbReference type="PRINTS" id="PR00120">
    <property type="entry name" value="HATPASE"/>
</dbReference>
<proteinExistence type="predicted"/>
<keyword evidence="3" id="KW-0547">Nucleotide-binding</keyword>
<evidence type="ECO:0000313" key="12">
    <source>
        <dbReference type="Proteomes" id="UP001437256"/>
    </source>
</evidence>
<dbReference type="SUPFAM" id="SSF56784">
    <property type="entry name" value="HAD-like"/>
    <property type="match status" value="1"/>
</dbReference>
<dbReference type="SFLD" id="SFLDG00002">
    <property type="entry name" value="C1.7:_P-type_atpase_like"/>
    <property type="match status" value="1"/>
</dbReference>
<feature type="region of interest" description="Disordered" evidence="8">
    <location>
        <begin position="522"/>
        <end position="549"/>
    </location>
</feature>
<feature type="transmembrane region" description="Helical" evidence="9">
    <location>
        <begin position="957"/>
        <end position="976"/>
    </location>
</feature>
<evidence type="ECO:0000256" key="7">
    <source>
        <dbReference type="ARBA" id="ARBA00023136"/>
    </source>
</evidence>
<evidence type="ECO:0000256" key="4">
    <source>
        <dbReference type="ARBA" id="ARBA00022840"/>
    </source>
</evidence>
<dbReference type="Proteomes" id="UP001437256">
    <property type="component" value="Unassembled WGS sequence"/>
</dbReference>
<feature type="domain" description="Cation-transporting P-type ATPase N-terminal" evidence="10">
    <location>
        <begin position="34"/>
        <end position="108"/>
    </location>
</feature>
<keyword evidence="2 9" id="KW-0812">Transmembrane</keyword>
<feature type="transmembrane region" description="Helical" evidence="9">
    <location>
        <begin position="863"/>
        <end position="884"/>
    </location>
</feature>
<dbReference type="InterPro" id="IPR018303">
    <property type="entry name" value="ATPase_P-typ_P_site"/>
</dbReference>
<dbReference type="InterPro" id="IPR008250">
    <property type="entry name" value="ATPase_P-typ_transduc_dom_A_sf"/>
</dbReference>
<dbReference type="EMBL" id="JBBXMP010000001">
    <property type="protein sequence ID" value="KAL0072259.1"/>
    <property type="molecule type" value="Genomic_DNA"/>
</dbReference>
<dbReference type="Pfam" id="PF13246">
    <property type="entry name" value="Cation_ATPase"/>
    <property type="match status" value="1"/>
</dbReference>
<evidence type="ECO:0000313" key="11">
    <source>
        <dbReference type="EMBL" id="KAL0072259.1"/>
    </source>
</evidence>
<feature type="region of interest" description="Disordered" evidence="8">
    <location>
        <begin position="208"/>
        <end position="227"/>
    </location>
</feature>
<dbReference type="Gene3D" id="2.70.150.10">
    <property type="entry name" value="Calcium-transporting ATPase, cytoplasmic transduction domain A"/>
    <property type="match status" value="1"/>
</dbReference>
<evidence type="ECO:0000256" key="3">
    <source>
        <dbReference type="ARBA" id="ARBA00022741"/>
    </source>
</evidence>
<feature type="transmembrane region" description="Helical" evidence="9">
    <location>
        <begin position="335"/>
        <end position="358"/>
    </location>
</feature>
<dbReference type="SFLD" id="SFLDS00003">
    <property type="entry name" value="Haloacid_Dehalogenase"/>
    <property type="match status" value="1"/>
</dbReference>
<evidence type="ECO:0000256" key="8">
    <source>
        <dbReference type="SAM" id="MobiDB-lite"/>
    </source>
</evidence>
<feature type="transmembrane region" description="Helical" evidence="9">
    <location>
        <begin position="308"/>
        <end position="329"/>
    </location>
</feature>
<dbReference type="SUPFAM" id="SSF81653">
    <property type="entry name" value="Calcium ATPase, transduction domain A"/>
    <property type="match status" value="1"/>
</dbReference>
<dbReference type="SFLD" id="SFLDF00027">
    <property type="entry name" value="p-type_atpase"/>
    <property type="match status" value="1"/>
</dbReference>
<dbReference type="InterPro" id="IPR036412">
    <property type="entry name" value="HAD-like_sf"/>
</dbReference>
<dbReference type="InterPro" id="IPR059000">
    <property type="entry name" value="ATPase_P-type_domA"/>
</dbReference>
<dbReference type="InterPro" id="IPR006068">
    <property type="entry name" value="ATPase_P-typ_cation-transptr_C"/>
</dbReference>
<feature type="transmembrane region" description="Helical" evidence="9">
    <location>
        <begin position="827"/>
        <end position="848"/>
    </location>
</feature>
<evidence type="ECO:0000256" key="5">
    <source>
        <dbReference type="ARBA" id="ARBA00022967"/>
    </source>
</evidence>
<dbReference type="SUPFAM" id="SSF81665">
    <property type="entry name" value="Calcium ATPase, transmembrane domain M"/>
    <property type="match status" value="1"/>
</dbReference>
<dbReference type="InterPro" id="IPR023299">
    <property type="entry name" value="ATPase_P-typ_cyto_dom_N"/>
</dbReference>
<dbReference type="InterPro" id="IPR023214">
    <property type="entry name" value="HAD_sf"/>
</dbReference>
<dbReference type="PROSITE" id="PS00154">
    <property type="entry name" value="ATPASE_E1_E2"/>
    <property type="match status" value="1"/>
</dbReference>
<dbReference type="Pfam" id="PF00122">
    <property type="entry name" value="E1-E2_ATPase"/>
    <property type="match status" value="1"/>
</dbReference>
<dbReference type="PRINTS" id="PR00119">
    <property type="entry name" value="CATATPASE"/>
</dbReference>
<dbReference type="Gene3D" id="1.20.1110.10">
    <property type="entry name" value="Calcium-transporting ATPase, transmembrane domain"/>
    <property type="match status" value="1"/>
</dbReference>
<feature type="transmembrane region" description="Helical" evidence="9">
    <location>
        <begin position="1039"/>
        <end position="1059"/>
    </location>
</feature>
<dbReference type="NCBIfam" id="TIGR01494">
    <property type="entry name" value="ATPase_P-type"/>
    <property type="match status" value="3"/>
</dbReference>
<feature type="compositionally biased region" description="Low complexity" evidence="8">
    <location>
        <begin position="532"/>
        <end position="545"/>
    </location>
</feature>
<feature type="transmembrane region" description="Helical" evidence="9">
    <location>
        <begin position="88"/>
        <end position="106"/>
    </location>
</feature>
<feature type="transmembrane region" description="Helical" evidence="9">
    <location>
        <begin position="112"/>
        <end position="131"/>
    </location>
</feature>
<evidence type="ECO:0000256" key="1">
    <source>
        <dbReference type="ARBA" id="ARBA00004141"/>
    </source>
</evidence>
<dbReference type="InterPro" id="IPR001757">
    <property type="entry name" value="P_typ_ATPase"/>
</dbReference>
<keyword evidence="4" id="KW-0067">ATP-binding</keyword>
<dbReference type="InterPro" id="IPR044492">
    <property type="entry name" value="P_typ_ATPase_HD_dom"/>
</dbReference>
<dbReference type="InterPro" id="IPR023298">
    <property type="entry name" value="ATPase_P-typ_TM_dom_sf"/>
</dbReference>
<sequence length="1104" mass="119160">MKFFSRKTFGRSYTRSSTHPVPANLAQATTLAERAYVLDSEIILKKLTTSDSDGLSEDDATKRLEEYGENLLENKGGVSALSVLIRQMANALTLVLVAAMALSYGVQDFVEAGVITAVIVLNISVGFFQEYRAEKTMDSLRSLSSPTAVVVRNGETKVVAARFLVPGDIVVVKMGDVVPADLRMLSVTNLEADEALLTGEALPVPKTLEPIKPEVGPNGDTLPVPVGDRTNMSFASTSVVKGRGRGVVVATGMGTQVGSIASALQDKKRKQDGDEDTKIPLSKRIYEKIMTILGLRTGTPLQIKLSKLAYILFLCAIVLAIIVFGVAAFNVDNEVAIYAIALAISVIPESLIAVLTITMSAGTRRMVKQNVIVRKLNALEALGGVTDICSDKTGTLTQGKMVVRQVWTPLASGEGENPAKVFSVESGSEALSPEGGKVHEILGDSEKEKELPLGLEILEQEKSLREFVTVASICAVATLKKEEAKDGKEGRWKASGDPTEVALQVFTYRFGFRREERVIVPTGASASEEDPASSPDAAPTSTPSPKSADYRLIVEHPFDSSIKRMSMVYSSLKEEKTAVLVMKGAVERILERCSSYGGFEGEKGKPLTQEVQDRILEAMESIASQGLRVLALASRRMPYDDETKLKNMSREDVESDMNFVGLAGIYDPPRPESKVAVTACREGGIIVHMLTGDHPATAAAIARDIGIVPRDAPKGAIMTATEFNALSDAELDALPALPLVIARCSPQTKVRMINASLRRPAAYLAMTGDGVNDAPALSLAPVGIAMGMDGSDVAKDASDLVLMDDNFGSIVGAISEGRRMFWNVQRFILHLLATNVGEVILLVIGLVFRDGADRSVFPLSPLGVLWINMVTSSPPAFGLGLEAADSLIMKRPPHSIKSGVFTWPVILDCLFYGLMLGVTSLCAFIAVVYGRGGGELGTDCNHGFQNWDEVGDCQAVFRGRSTVLATLIISILLYGWELKSLDRPLVAWITFSKGKKGLLAELWRNKVLFWSVILGSISVPITVYVPVLNTKVFYQGPIGWEWGVVVGMTVVFVVSVELWKAFVRCKPWYNRIGGGGFTERGAEERALLEKQGRQDGEKQSQESV</sequence>
<comment type="caution">
    <text evidence="11">The sequence shown here is derived from an EMBL/GenBank/DDBJ whole genome shotgun (WGS) entry which is preliminary data.</text>
</comment>
<dbReference type="Gene3D" id="3.40.1110.10">
    <property type="entry name" value="Calcium-transporting ATPase, cytoplasmic domain N"/>
    <property type="match status" value="1"/>
</dbReference>
<dbReference type="Gene3D" id="3.40.50.1000">
    <property type="entry name" value="HAD superfamily/HAD-like"/>
    <property type="match status" value="1"/>
</dbReference>
<evidence type="ECO:0000256" key="9">
    <source>
        <dbReference type="SAM" id="Phobius"/>
    </source>
</evidence>
<dbReference type="InterPro" id="IPR004014">
    <property type="entry name" value="ATPase_P-typ_cation-transptr_N"/>
</dbReference>
<keyword evidence="6 9" id="KW-1133">Transmembrane helix</keyword>
<gene>
    <name evidence="11" type="ORF">AAF712_000020</name>
</gene>
<dbReference type="SUPFAM" id="SSF81660">
    <property type="entry name" value="Metal cation-transporting ATPase, ATP-binding domain N"/>
    <property type="match status" value="1"/>
</dbReference>
<evidence type="ECO:0000259" key="10">
    <source>
        <dbReference type="SMART" id="SM00831"/>
    </source>
</evidence>
<dbReference type="Pfam" id="PF00689">
    <property type="entry name" value="Cation_ATPase_C"/>
    <property type="match status" value="1"/>
</dbReference>
<reference evidence="11 12" key="1">
    <citation type="submission" date="2024-05" db="EMBL/GenBank/DDBJ databases">
        <title>A draft genome resource for the thread blight pathogen Marasmius tenuissimus strain MS-2.</title>
        <authorList>
            <person name="Yulfo-Soto G.E."/>
            <person name="Baruah I.K."/>
            <person name="Amoako-Attah I."/>
            <person name="Bukari Y."/>
            <person name="Meinhardt L.W."/>
            <person name="Bailey B.A."/>
            <person name="Cohen S.P."/>
        </authorList>
    </citation>
    <scope>NUCLEOTIDE SEQUENCE [LARGE SCALE GENOMIC DNA]</scope>
    <source>
        <strain evidence="11 12">MS-2</strain>
    </source>
</reference>
<feature type="transmembrane region" description="Helical" evidence="9">
    <location>
        <begin position="905"/>
        <end position="929"/>
    </location>
</feature>
<dbReference type="SMART" id="SM00831">
    <property type="entry name" value="Cation_ATPase_N"/>
    <property type="match status" value="1"/>
</dbReference>
<protein>
    <recommendedName>
        <fullName evidence="10">Cation-transporting P-type ATPase N-terminal domain-containing protein</fullName>
    </recommendedName>
</protein>
<keyword evidence="12" id="KW-1185">Reference proteome</keyword>
<keyword evidence="5" id="KW-1278">Translocase</keyword>
<dbReference type="Pfam" id="PF00690">
    <property type="entry name" value="Cation_ATPase_N"/>
    <property type="match status" value="1"/>
</dbReference>
<dbReference type="PANTHER" id="PTHR42861">
    <property type="entry name" value="CALCIUM-TRANSPORTING ATPASE"/>
    <property type="match status" value="1"/>
</dbReference>
<evidence type="ECO:0000256" key="2">
    <source>
        <dbReference type="ARBA" id="ARBA00022692"/>
    </source>
</evidence>
<feature type="transmembrane region" description="Helical" evidence="9">
    <location>
        <begin position="1007"/>
        <end position="1027"/>
    </location>
</feature>